<reference evidence="2 3" key="1">
    <citation type="submission" date="2020-03" db="EMBL/GenBank/DDBJ databases">
        <title>Whole genome shotgun sequence of Phytohabitans houttuyneae NBRC 108639.</title>
        <authorList>
            <person name="Komaki H."/>
            <person name="Tamura T."/>
        </authorList>
    </citation>
    <scope>NUCLEOTIDE SEQUENCE [LARGE SCALE GENOMIC DNA]</scope>
    <source>
        <strain evidence="2 3">NBRC 108639</strain>
    </source>
</reference>
<dbReference type="Gene3D" id="1.10.1200.10">
    <property type="entry name" value="ACP-like"/>
    <property type="match status" value="1"/>
</dbReference>
<dbReference type="EMBL" id="BLPF01000001">
    <property type="protein sequence ID" value="GFJ76353.1"/>
    <property type="molecule type" value="Genomic_DNA"/>
</dbReference>
<dbReference type="Pfam" id="PF00550">
    <property type="entry name" value="PP-binding"/>
    <property type="match status" value="1"/>
</dbReference>
<evidence type="ECO:0000313" key="2">
    <source>
        <dbReference type="EMBL" id="GFJ76353.1"/>
    </source>
</evidence>
<sequence length="82" mass="8708">MTTRTQTLTDQLLKLMTCEYGAPEGTTADTSFDLLDLDSLVLVEVAVALTGRYGVDVTEEDMHEAGNIAGTVAMLEAKGVQA</sequence>
<evidence type="ECO:0000313" key="3">
    <source>
        <dbReference type="Proteomes" id="UP000482800"/>
    </source>
</evidence>
<protein>
    <recommendedName>
        <fullName evidence="1">Carrier domain-containing protein</fullName>
    </recommendedName>
</protein>
<dbReference type="PROSITE" id="PS50075">
    <property type="entry name" value="CARRIER"/>
    <property type="match status" value="1"/>
</dbReference>
<organism evidence="2 3">
    <name type="scientific">Phytohabitans houttuyneae</name>
    <dbReference type="NCBI Taxonomy" id="1076126"/>
    <lineage>
        <taxon>Bacteria</taxon>
        <taxon>Bacillati</taxon>
        <taxon>Actinomycetota</taxon>
        <taxon>Actinomycetes</taxon>
        <taxon>Micromonosporales</taxon>
        <taxon>Micromonosporaceae</taxon>
    </lineage>
</organism>
<evidence type="ECO:0000259" key="1">
    <source>
        <dbReference type="PROSITE" id="PS50075"/>
    </source>
</evidence>
<feature type="domain" description="Carrier" evidence="1">
    <location>
        <begin position="1"/>
        <end position="79"/>
    </location>
</feature>
<dbReference type="InterPro" id="IPR009081">
    <property type="entry name" value="PP-bd_ACP"/>
</dbReference>
<comment type="caution">
    <text evidence="2">The sequence shown here is derived from an EMBL/GenBank/DDBJ whole genome shotgun (WGS) entry which is preliminary data.</text>
</comment>
<dbReference type="InterPro" id="IPR036736">
    <property type="entry name" value="ACP-like_sf"/>
</dbReference>
<accession>A0A6V8JUS4</accession>
<gene>
    <name evidence="2" type="ORF">Phou_005330</name>
</gene>
<keyword evidence="3" id="KW-1185">Reference proteome</keyword>
<dbReference type="RefSeq" id="WP_173053202.1">
    <property type="nucleotide sequence ID" value="NZ_BAABGO010000003.1"/>
</dbReference>
<dbReference type="SUPFAM" id="SSF47336">
    <property type="entry name" value="ACP-like"/>
    <property type="match status" value="1"/>
</dbReference>
<dbReference type="Proteomes" id="UP000482800">
    <property type="component" value="Unassembled WGS sequence"/>
</dbReference>
<name>A0A6V8JUS4_9ACTN</name>
<dbReference type="AlphaFoldDB" id="A0A6V8JUS4"/>
<proteinExistence type="predicted"/>
<reference evidence="2 3" key="2">
    <citation type="submission" date="2020-03" db="EMBL/GenBank/DDBJ databases">
        <authorList>
            <person name="Ichikawa N."/>
            <person name="Kimura A."/>
            <person name="Kitahashi Y."/>
            <person name="Uohara A."/>
        </authorList>
    </citation>
    <scope>NUCLEOTIDE SEQUENCE [LARGE SCALE GENOMIC DNA]</scope>
    <source>
        <strain evidence="2 3">NBRC 108639</strain>
    </source>
</reference>